<protein>
    <submittedName>
        <fullName evidence="2">Uncharacterized protein</fullName>
    </submittedName>
</protein>
<dbReference type="AlphaFoldDB" id="A0A8H7SEZ2"/>
<feature type="region of interest" description="Disordered" evidence="1">
    <location>
        <begin position="167"/>
        <end position="200"/>
    </location>
</feature>
<accession>A0A8H7SEZ2</accession>
<reference evidence="2 3" key="1">
    <citation type="submission" date="2020-12" db="EMBL/GenBank/DDBJ databases">
        <title>Metabolic potential, ecology and presence of endohyphal bacteria is reflected in genomic diversity of Mucoromycotina.</title>
        <authorList>
            <person name="Muszewska A."/>
            <person name="Okrasinska A."/>
            <person name="Steczkiewicz K."/>
            <person name="Drgas O."/>
            <person name="Orlowska M."/>
            <person name="Perlinska-Lenart U."/>
            <person name="Aleksandrzak-Piekarczyk T."/>
            <person name="Szatraj K."/>
            <person name="Zielenkiewicz U."/>
            <person name="Pilsyk S."/>
            <person name="Malc E."/>
            <person name="Mieczkowski P."/>
            <person name="Kruszewska J.S."/>
            <person name="Biernat P."/>
            <person name="Pawlowska J."/>
        </authorList>
    </citation>
    <scope>NUCLEOTIDE SEQUENCE [LARGE SCALE GENOMIC DNA]</scope>
    <source>
        <strain evidence="2 3">CBS 142.35</strain>
    </source>
</reference>
<dbReference type="EMBL" id="JAEPRB010000012">
    <property type="protein sequence ID" value="KAG2226917.1"/>
    <property type="molecule type" value="Genomic_DNA"/>
</dbReference>
<dbReference type="Proteomes" id="UP000646827">
    <property type="component" value="Unassembled WGS sequence"/>
</dbReference>
<evidence type="ECO:0000313" key="2">
    <source>
        <dbReference type="EMBL" id="KAG2226917.1"/>
    </source>
</evidence>
<comment type="caution">
    <text evidence="2">The sequence shown here is derived from an EMBL/GenBank/DDBJ whole genome shotgun (WGS) entry which is preliminary data.</text>
</comment>
<organism evidence="2 3">
    <name type="scientific">Circinella minor</name>
    <dbReference type="NCBI Taxonomy" id="1195481"/>
    <lineage>
        <taxon>Eukaryota</taxon>
        <taxon>Fungi</taxon>
        <taxon>Fungi incertae sedis</taxon>
        <taxon>Mucoromycota</taxon>
        <taxon>Mucoromycotina</taxon>
        <taxon>Mucoromycetes</taxon>
        <taxon>Mucorales</taxon>
        <taxon>Lichtheimiaceae</taxon>
        <taxon>Circinella</taxon>
    </lineage>
</organism>
<feature type="non-terminal residue" evidence="2">
    <location>
        <position position="1"/>
    </location>
</feature>
<keyword evidence="3" id="KW-1185">Reference proteome</keyword>
<gene>
    <name evidence="2" type="ORF">INT45_010196</name>
</gene>
<feature type="region of interest" description="Disordered" evidence="1">
    <location>
        <begin position="1"/>
        <end position="32"/>
    </location>
</feature>
<proteinExistence type="predicted"/>
<evidence type="ECO:0000313" key="3">
    <source>
        <dbReference type="Proteomes" id="UP000646827"/>
    </source>
</evidence>
<name>A0A8H7SEZ2_9FUNG</name>
<dbReference type="OrthoDB" id="2206543at2759"/>
<feature type="compositionally biased region" description="Low complexity" evidence="1">
    <location>
        <begin position="12"/>
        <end position="32"/>
    </location>
</feature>
<evidence type="ECO:0000256" key="1">
    <source>
        <dbReference type="SAM" id="MobiDB-lite"/>
    </source>
</evidence>
<feature type="compositionally biased region" description="Polar residues" evidence="1">
    <location>
        <begin position="1"/>
        <end position="11"/>
    </location>
</feature>
<sequence>RLPNTITNANDNDYSSIESSASASHNNNTHASPAANLNQAIATPSRFLEWADDLPDTPQQQINSPPPILLQRRQQQEPLEEPTLMERYSTEQFEHHQAMPAVLTDMMKAVDQLTARNKQQDAQIAQLLKLTERLHAAQQDLTNAKTQIQALEMENRELKKEKIQQKINDPNFTASTPTPLPTGSLSSQYATTPPPNDTQYTNLWHDRSSLHKIKKAAARAFTLPSETHGFCFKYFPTRGRKPVSEQRKNLRRLGIDNSRILDIHYPDTNVVGFLIHNDYEHELIEIMNKHDLFPNTHFDPHNPKYLRDQKLRDLPEEDQIIQADTLQYHRILRAIDFVRHPVKFAVARYFCHTQVITHDILQQVLDGNTVAPKRQPSQLSPETIRATANQFREPSPSTSAEMNIDDHEVVEQIHKHNSSGNTPSPIVT</sequence>